<feature type="compositionally biased region" description="Polar residues" evidence="1">
    <location>
        <begin position="61"/>
        <end position="71"/>
    </location>
</feature>
<evidence type="ECO:0000313" key="3">
    <source>
        <dbReference type="EMBL" id="CAL1696813.1"/>
    </source>
</evidence>
<protein>
    <recommendedName>
        <fullName evidence="2">DUF6697 domain-containing protein</fullName>
    </recommendedName>
</protein>
<dbReference type="InterPro" id="IPR046520">
    <property type="entry name" value="DUF6697"/>
</dbReference>
<accession>A0ABP1CM74</accession>
<gene>
    <name evidence="3" type="ORF">GFSPODELE1_LOCUS1351</name>
</gene>
<dbReference type="EMBL" id="OZ037944">
    <property type="protein sequence ID" value="CAL1696813.1"/>
    <property type="molecule type" value="Genomic_DNA"/>
</dbReference>
<organism evidence="3 4">
    <name type="scientific">Somion occarium</name>
    <dbReference type="NCBI Taxonomy" id="3059160"/>
    <lineage>
        <taxon>Eukaryota</taxon>
        <taxon>Fungi</taxon>
        <taxon>Dikarya</taxon>
        <taxon>Basidiomycota</taxon>
        <taxon>Agaricomycotina</taxon>
        <taxon>Agaricomycetes</taxon>
        <taxon>Polyporales</taxon>
        <taxon>Cerrenaceae</taxon>
        <taxon>Somion</taxon>
    </lineage>
</organism>
<name>A0ABP1CM74_9APHY</name>
<feature type="domain" description="DUF6697" evidence="2">
    <location>
        <begin position="247"/>
        <end position="304"/>
    </location>
</feature>
<feature type="region of interest" description="Disordered" evidence="1">
    <location>
        <begin position="29"/>
        <end position="71"/>
    </location>
</feature>
<dbReference type="Proteomes" id="UP001497453">
    <property type="component" value="Chromosome 1"/>
</dbReference>
<feature type="region of interest" description="Disordered" evidence="1">
    <location>
        <begin position="122"/>
        <end position="145"/>
    </location>
</feature>
<proteinExistence type="predicted"/>
<feature type="compositionally biased region" description="Basic and acidic residues" evidence="1">
    <location>
        <begin position="122"/>
        <end position="137"/>
    </location>
</feature>
<keyword evidence="4" id="KW-1185">Reference proteome</keyword>
<sequence>MADFIQKIVRPTKHEPEFHFQDISEPRHAFNSGLGRLNIDNNVEQESQPQDDSQTTKHHPSSVNDTSLQEQGLPVLTSSHRVNWPGGKPFNPFAPKAKVYVLVNSKRLAYKAVLARKGLLADDDPKTKPEKKAKGTESEPPNIVTPRLDAQSQDARDMQECASPLDTSFRVKDEPIEEGIASFPIDVDVCPNLELTEEEFFARYHNPRAKIKKDLQCEYTTVIERLKIIGTDVFPVDLAEDEQLFLFKREHLAKMYQGNKQMTFLSPAEEHVNCHGIDNIGFVGRDYHPHAPVIPGAPGALLSIHQSCTRVAGTLRYYQAFCGLQGPT</sequence>
<dbReference type="Pfam" id="PF20411">
    <property type="entry name" value="DUF6697"/>
    <property type="match status" value="1"/>
</dbReference>
<feature type="compositionally biased region" description="Polar residues" evidence="1">
    <location>
        <begin position="39"/>
        <end position="53"/>
    </location>
</feature>
<evidence type="ECO:0000313" key="4">
    <source>
        <dbReference type="Proteomes" id="UP001497453"/>
    </source>
</evidence>
<reference evidence="4" key="1">
    <citation type="submission" date="2024-04" db="EMBL/GenBank/DDBJ databases">
        <authorList>
            <person name="Shaw F."/>
            <person name="Minotto A."/>
        </authorList>
    </citation>
    <scope>NUCLEOTIDE SEQUENCE [LARGE SCALE GENOMIC DNA]</scope>
</reference>
<evidence type="ECO:0000256" key="1">
    <source>
        <dbReference type="SAM" id="MobiDB-lite"/>
    </source>
</evidence>
<evidence type="ECO:0000259" key="2">
    <source>
        <dbReference type="Pfam" id="PF20411"/>
    </source>
</evidence>